<evidence type="ECO:0000313" key="9">
    <source>
        <dbReference type="EMBL" id="GFE84843.1"/>
    </source>
</evidence>
<name>A0A829YPW9_9GAMM</name>
<feature type="domain" description="ABC3 transporter permease C-terminal" evidence="8">
    <location>
        <begin position="690"/>
        <end position="803"/>
    </location>
</feature>
<keyword evidence="5 7" id="KW-0472">Membrane</keyword>
<evidence type="ECO:0000256" key="6">
    <source>
        <dbReference type="ARBA" id="ARBA00038076"/>
    </source>
</evidence>
<dbReference type="InterPro" id="IPR003838">
    <property type="entry name" value="ABC3_permease_C"/>
</dbReference>
<feature type="transmembrane region" description="Helical" evidence="7">
    <location>
        <begin position="774"/>
        <end position="794"/>
    </location>
</feature>
<feature type="transmembrane region" description="Helical" evidence="7">
    <location>
        <begin position="386"/>
        <end position="408"/>
    </location>
</feature>
<dbReference type="RefSeq" id="WP_161816431.1">
    <property type="nucleotide sequence ID" value="NZ_BLJN01000011.1"/>
</dbReference>
<dbReference type="Proteomes" id="UP000445000">
    <property type="component" value="Unassembled WGS sequence"/>
</dbReference>
<comment type="similarity">
    <text evidence="6">Belongs to the ABC-4 integral membrane protein family.</text>
</comment>
<keyword evidence="10" id="KW-1185">Reference proteome</keyword>
<dbReference type="GO" id="GO:0022857">
    <property type="term" value="F:transmembrane transporter activity"/>
    <property type="evidence" value="ECO:0007669"/>
    <property type="project" value="TreeGrafter"/>
</dbReference>
<comment type="caution">
    <text evidence="9">The sequence shown here is derived from an EMBL/GenBank/DDBJ whole genome shotgun (WGS) entry which is preliminary data.</text>
</comment>
<dbReference type="EMBL" id="BLJN01000011">
    <property type="protein sequence ID" value="GFE84843.1"/>
    <property type="molecule type" value="Genomic_DNA"/>
</dbReference>
<evidence type="ECO:0000256" key="3">
    <source>
        <dbReference type="ARBA" id="ARBA00022692"/>
    </source>
</evidence>
<dbReference type="PANTHER" id="PTHR30572">
    <property type="entry name" value="MEMBRANE COMPONENT OF TRANSPORTER-RELATED"/>
    <property type="match status" value="1"/>
</dbReference>
<keyword evidence="4 7" id="KW-1133">Transmembrane helix</keyword>
<accession>A0A829YPW9</accession>
<keyword evidence="2" id="KW-1003">Cell membrane</keyword>
<evidence type="ECO:0000256" key="2">
    <source>
        <dbReference type="ARBA" id="ARBA00022475"/>
    </source>
</evidence>
<evidence type="ECO:0000256" key="5">
    <source>
        <dbReference type="ARBA" id="ARBA00023136"/>
    </source>
</evidence>
<proteinExistence type="inferred from homology"/>
<evidence type="ECO:0000313" key="10">
    <source>
        <dbReference type="Proteomes" id="UP000445000"/>
    </source>
</evidence>
<keyword evidence="3 7" id="KW-0812">Transmembrane</keyword>
<dbReference type="PROSITE" id="PS51257">
    <property type="entry name" value="PROKAR_LIPOPROTEIN"/>
    <property type="match status" value="1"/>
</dbReference>
<feature type="domain" description="ABC3 transporter permease C-terminal" evidence="8">
    <location>
        <begin position="300"/>
        <end position="418"/>
    </location>
</feature>
<evidence type="ECO:0000259" key="8">
    <source>
        <dbReference type="Pfam" id="PF02687"/>
    </source>
</evidence>
<dbReference type="PANTHER" id="PTHR30572:SF4">
    <property type="entry name" value="ABC TRANSPORTER PERMEASE YTRF"/>
    <property type="match status" value="1"/>
</dbReference>
<feature type="transmembrane region" description="Helical" evidence="7">
    <location>
        <begin position="439"/>
        <end position="458"/>
    </location>
</feature>
<feature type="transmembrane region" description="Helical" evidence="7">
    <location>
        <begin position="686"/>
        <end position="706"/>
    </location>
</feature>
<evidence type="ECO:0000256" key="1">
    <source>
        <dbReference type="ARBA" id="ARBA00004651"/>
    </source>
</evidence>
<gene>
    <name evidence="9" type="ORF">GCM10011487_68430</name>
</gene>
<dbReference type="GO" id="GO:0005886">
    <property type="term" value="C:plasma membrane"/>
    <property type="evidence" value="ECO:0007669"/>
    <property type="project" value="UniProtKB-SubCell"/>
</dbReference>
<organism evidence="9 10">
    <name type="scientific">Steroidobacter agaridevorans</name>
    <dbReference type="NCBI Taxonomy" id="2695856"/>
    <lineage>
        <taxon>Bacteria</taxon>
        <taxon>Pseudomonadati</taxon>
        <taxon>Pseudomonadota</taxon>
        <taxon>Gammaproteobacteria</taxon>
        <taxon>Steroidobacterales</taxon>
        <taxon>Steroidobacteraceae</taxon>
        <taxon>Steroidobacter</taxon>
    </lineage>
</organism>
<dbReference type="AlphaFoldDB" id="A0A829YPW9"/>
<dbReference type="InterPro" id="IPR050250">
    <property type="entry name" value="Macrolide_Exporter_MacB"/>
</dbReference>
<evidence type="ECO:0000256" key="7">
    <source>
        <dbReference type="SAM" id="Phobius"/>
    </source>
</evidence>
<comment type="subcellular location">
    <subcellularLocation>
        <location evidence="1">Cell membrane</location>
        <topology evidence="1">Multi-pass membrane protein</topology>
    </subcellularLocation>
</comment>
<protein>
    <recommendedName>
        <fullName evidence="8">ABC3 transporter permease C-terminal domain-containing protein</fullName>
    </recommendedName>
</protein>
<feature type="transmembrane region" description="Helical" evidence="7">
    <location>
        <begin position="341"/>
        <end position="366"/>
    </location>
</feature>
<dbReference type="Pfam" id="PF02687">
    <property type="entry name" value="FtsX"/>
    <property type="match status" value="2"/>
</dbReference>
<sequence length="811" mass="87184">MKALLLDAWRGARSRSASTFAAVSGLMVAMAACSIVALLAVALAEPDPTIADPERIVLLDMKGNPPGQPSPWFTGSPLSFGTMLKERRVPLDLISRTSANGLDIDIEGRKQSALLLIADSDVVPLLSLTSLRGDLQSTLTRRDAIAITLDLMRKLWGDISPEQAIGRRIDARGGVYTVTAVIPDPDPRTPLGRANPMVGNAWAMVGFDSPANPMSEQELAAIFAINGRVFARLRPESSVDQVAGWMREAFKANPLYAQLPADWKAGREAAYFRGITLAQLPFEGAGNEQRWRLLGTVAAASALLLLMAAFNCMNLQTATLLQRQRETALRRSLGADGPQLVRLWSLEVLISLLLAATGALLIAWWATPAVATWVGLPPEQSVADPLPLRVVLGLAIGVLVLLALTIALPASMALRQPPAPALQGRTASEGPWGRRVRQALLTVQLSGVVLLLSLAGVLTQQQRYLLSLDRGFDTHNRLWLGVMVDPEAIPSMSAFTAALDRHPAIKSWAFSNARPAGDTEGPNELHVSRSQHRQVLRVTTVSPGFFSTYGMTLLAGTPTLGTGEAHVAIDEKAARLLGFSNPQSAIGELIRGGGGFLQEGSDVRRVVAVVKSVKLESARDPALPQAFLLSDKPQWDVTVHGNDLTTLRQTLDDLWKAHGPRLLYDIQSVDDQLASVYEQEQQLTTMLTAVALLSVGVAMLGAYALIADTVRRRRTELVLRRLHGADDVAIIRQLGLEFVPPLLVAAVIGLPLATWLGGRYLAGFVDRVDMGVGLVMPLAIAGAATLFVTTLATLRHVRQALAIQPIEALQP</sequence>
<reference evidence="10" key="1">
    <citation type="submission" date="2020-01" db="EMBL/GenBank/DDBJ databases">
        <title>'Steroidobacter agaridevorans' sp. nov., agar-degrading bacteria isolated from rhizosphere soils.</title>
        <authorList>
            <person name="Ikenaga M."/>
            <person name="Kataoka M."/>
            <person name="Murouchi A."/>
            <person name="Katsuragi S."/>
            <person name="Sakai M."/>
        </authorList>
    </citation>
    <scope>NUCLEOTIDE SEQUENCE [LARGE SCALE GENOMIC DNA]</scope>
    <source>
        <strain evidence="10">YU21-B</strain>
    </source>
</reference>
<feature type="transmembrane region" description="Helical" evidence="7">
    <location>
        <begin position="297"/>
        <end position="321"/>
    </location>
</feature>
<feature type="transmembrane region" description="Helical" evidence="7">
    <location>
        <begin position="742"/>
        <end position="762"/>
    </location>
</feature>
<evidence type="ECO:0000256" key="4">
    <source>
        <dbReference type="ARBA" id="ARBA00022989"/>
    </source>
</evidence>